<dbReference type="InterPro" id="IPR032297">
    <property type="entry name" value="Torus"/>
</dbReference>
<dbReference type="SMART" id="SM00356">
    <property type="entry name" value="ZnF_C3H1"/>
    <property type="match status" value="1"/>
</dbReference>
<dbReference type="FunFam" id="4.10.1000.10:FF:000006">
    <property type="entry name" value="Putative pre-mrna-splicing factor rbm22"/>
    <property type="match status" value="1"/>
</dbReference>
<dbReference type="Gene3D" id="4.10.1000.10">
    <property type="entry name" value="Zinc finger, CCCH-type"/>
    <property type="match status" value="1"/>
</dbReference>
<dbReference type="InterPro" id="IPR000571">
    <property type="entry name" value="Znf_CCCH"/>
</dbReference>
<evidence type="ECO:0000256" key="3">
    <source>
        <dbReference type="ARBA" id="ARBA00019060"/>
    </source>
</evidence>
<dbReference type="GO" id="GO:0071006">
    <property type="term" value="C:U2-type catalytic step 1 spliceosome"/>
    <property type="evidence" value="ECO:0007669"/>
    <property type="project" value="TreeGrafter"/>
</dbReference>
<evidence type="ECO:0000256" key="8">
    <source>
        <dbReference type="ARBA" id="ARBA00022833"/>
    </source>
</evidence>
<evidence type="ECO:0000259" key="18">
    <source>
        <dbReference type="PROSITE" id="PS50103"/>
    </source>
</evidence>
<dbReference type="InterPro" id="IPR036855">
    <property type="entry name" value="Znf_CCCH_sf"/>
</dbReference>
<dbReference type="GO" id="GO:0008380">
    <property type="term" value="P:RNA splicing"/>
    <property type="evidence" value="ECO:0007669"/>
    <property type="project" value="UniProtKB-KW"/>
</dbReference>
<dbReference type="Proteomes" id="UP000268162">
    <property type="component" value="Unassembled WGS sequence"/>
</dbReference>
<evidence type="ECO:0000256" key="16">
    <source>
        <dbReference type="SAM" id="MobiDB-lite"/>
    </source>
</evidence>
<evidence type="ECO:0000313" key="19">
    <source>
        <dbReference type="EMBL" id="RKP35224.1"/>
    </source>
</evidence>
<feature type="compositionally biased region" description="Polar residues" evidence="16">
    <location>
        <begin position="330"/>
        <end position="345"/>
    </location>
</feature>
<evidence type="ECO:0000256" key="2">
    <source>
        <dbReference type="ARBA" id="ARBA00007781"/>
    </source>
</evidence>
<evidence type="ECO:0000256" key="1">
    <source>
        <dbReference type="ARBA" id="ARBA00004123"/>
    </source>
</evidence>
<organism evidence="19 20">
    <name type="scientific">Dimargaris cristalligena</name>
    <dbReference type="NCBI Taxonomy" id="215637"/>
    <lineage>
        <taxon>Eukaryota</taxon>
        <taxon>Fungi</taxon>
        <taxon>Fungi incertae sedis</taxon>
        <taxon>Zoopagomycota</taxon>
        <taxon>Kickxellomycotina</taxon>
        <taxon>Dimargaritomycetes</taxon>
        <taxon>Dimargaritales</taxon>
        <taxon>Dimargaritaceae</taxon>
        <taxon>Dimargaris</taxon>
    </lineage>
</organism>
<gene>
    <name evidence="19" type="ORF">BJ085DRAFT_29421</name>
</gene>
<evidence type="ECO:0000256" key="6">
    <source>
        <dbReference type="ARBA" id="ARBA00022728"/>
    </source>
</evidence>
<keyword evidence="11" id="KW-0539">Nucleus</keyword>
<keyword evidence="20" id="KW-1185">Reference proteome</keyword>
<evidence type="ECO:0000256" key="12">
    <source>
        <dbReference type="ARBA" id="ARBA00025609"/>
    </source>
</evidence>
<dbReference type="Gene3D" id="3.30.70.330">
    <property type="match status" value="1"/>
</dbReference>
<protein>
    <recommendedName>
        <fullName evidence="3">Pre-mRNA-splicing factor SLT11</fullName>
    </recommendedName>
    <alternativeName>
        <fullName evidence="13">Pre-mRNA-splicing factor slt11</fullName>
    </alternativeName>
</protein>
<evidence type="ECO:0000256" key="5">
    <source>
        <dbReference type="ARBA" id="ARBA00022723"/>
    </source>
</evidence>
<evidence type="ECO:0000259" key="17">
    <source>
        <dbReference type="PROSITE" id="PS50102"/>
    </source>
</evidence>
<keyword evidence="7 15" id="KW-0863">Zinc-finger</keyword>
<keyword evidence="6" id="KW-0747">Spliceosome</keyword>
<dbReference type="InterPro" id="IPR048995">
    <property type="entry name" value="STL11/RBM22-like_N"/>
</dbReference>
<dbReference type="PANTHER" id="PTHR14089">
    <property type="entry name" value="PRE-MRNA-SPLICING FACTOR RBM22"/>
    <property type="match status" value="1"/>
</dbReference>
<evidence type="ECO:0000313" key="20">
    <source>
        <dbReference type="Proteomes" id="UP000268162"/>
    </source>
</evidence>
<dbReference type="GO" id="GO:0008270">
    <property type="term" value="F:zinc ion binding"/>
    <property type="evidence" value="ECO:0007669"/>
    <property type="project" value="UniProtKB-KW"/>
</dbReference>
<evidence type="ECO:0000256" key="10">
    <source>
        <dbReference type="ARBA" id="ARBA00023187"/>
    </source>
</evidence>
<dbReference type="GO" id="GO:0036002">
    <property type="term" value="F:pre-mRNA binding"/>
    <property type="evidence" value="ECO:0007669"/>
    <property type="project" value="TreeGrafter"/>
</dbReference>
<dbReference type="InterPro" id="IPR035979">
    <property type="entry name" value="RBD_domain_sf"/>
</dbReference>
<feature type="domain" description="RRM" evidence="17">
    <location>
        <begin position="232"/>
        <end position="275"/>
    </location>
</feature>
<comment type="subcellular location">
    <subcellularLocation>
        <location evidence="1">Nucleus</location>
    </subcellularLocation>
</comment>
<evidence type="ECO:0000256" key="11">
    <source>
        <dbReference type="ARBA" id="ARBA00023242"/>
    </source>
</evidence>
<keyword evidence="9 14" id="KW-0694">RNA-binding</keyword>
<dbReference type="InterPro" id="IPR039171">
    <property type="entry name" value="Cwc2/Slt11"/>
</dbReference>
<dbReference type="GO" id="GO:0071007">
    <property type="term" value="C:U2-type catalytic step 2 spliceosome"/>
    <property type="evidence" value="ECO:0007669"/>
    <property type="project" value="TreeGrafter"/>
</dbReference>
<dbReference type="SUPFAM" id="SSF54928">
    <property type="entry name" value="RNA-binding domain, RBD"/>
    <property type="match status" value="1"/>
</dbReference>
<evidence type="ECO:0000256" key="15">
    <source>
        <dbReference type="PROSITE-ProRule" id="PRU00723"/>
    </source>
</evidence>
<feature type="domain" description="C3H1-type" evidence="18">
    <location>
        <begin position="156"/>
        <end position="183"/>
    </location>
</feature>
<feature type="region of interest" description="Disordered" evidence="16">
    <location>
        <begin position="292"/>
        <end position="345"/>
    </location>
</feature>
<comment type="similarity">
    <text evidence="2">Belongs to the SLT11 family.</text>
</comment>
<dbReference type="PANTHER" id="PTHR14089:SF6">
    <property type="entry name" value="PRE-MRNA-SPLICING FACTOR RBM22"/>
    <property type="match status" value="1"/>
</dbReference>
<evidence type="ECO:0000256" key="4">
    <source>
        <dbReference type="ARBA" id="ARBA00022664"/>
    </source>
</evidence>
<dbReference type="SUPFAM" id="SSF90229">
    <property type="entry name" value="CCCH zinc finger"/>
    <property type="match status" value="1"/>
</dbReference>
<keyword evidence="10" id="KW-0508">mRNA splicing</keyword>
<dbReference type="PROSITE" id="PS50103">
    <property type="entry name" value="ZF_C3H1"/>
    <property type="match status" value="1"/>
</dbReference>
<reference evidence="20" key="1">
    <citation type="journal article" date="2018" name="Nat. Microbiol.">
        <title>Leveraging single-cell genomics to expand the fungal tree of life.</title>
        <authorList>
            <person name="Ahrendt S.R."/>
            <person name="Quandt C.A."/>
            <person name="Ciobanu D."/>
            <person name="Clum A."/>
            <person name="Salamov A."/>
            <person name="Andreopoulos B."/>
            <person name="Cheng J.F."/>
            <person name="Woyke T."/>
            <person name="Pelin A."/>
            <person name="Henrissat B."/>
            <person name="Reynolds N.K."/>
            <person name="Benny G.L."/>
            <person name="Smith M.E."/>
            <person name="James T.Y."/>
            <person name="Grigoriev I.V."/>
        </authorList>
    </citation>
    <scope>NUCLEOTIDE SEQUENCE [LARGE SCALE GENOMIC DNA]</scope>
    <source>
        <strain evidence="20">RSA 468</strain>
    </source>
</reference>
<dbReference type="Pfam" id="PF21369">
    <property type="entry name" value="STL11_N"/>
    <property type="match status" value="1"/>
</dbReference>
<evidence type="ECO:0000256" key="13">
    <source>
        <dbReference type="ARBA" id="ARBA00069020"/>
    </source>
</evidence>
<dbReference type="AlphaFoldDB" id="A0A4P9ZP60"/>
<keyword evidence="4" id="KW-0507">mRNA processing</keyword>
<evidence type="ECO:0000256" key="14">
    <source>
        <dbReference type="PROSITE-ProRule" id="PRU00176"/>
    </source>
</evidence>
<evidence type="ECO:0000256" key="9">
    <source>
        <dbReference type="ARBA" id="ARBA00022884"/>
    </source>
</evidence>
<dbReference type="Pfam" id="PF00076">
    <property type="entry name" value="RRM_1"/>
    <property type="match status" value="1"/>
</dbReference>
<sequence>MTTMNKSDPNKQGWEQSDFPIVCETCLGENPYMRMTRQGYGRECKICTRPFTIFRWQPGKNMRYKKTEICQSCAKLKNACQTCMLDLEFGLPVQVRDRILNVSEDVPQSDVNREYFMQNAEKRLENGESYHDYSRADSAARETLKRMARKQPYYARNRAQLCSFFAKGECTRGDTCPYRHEMPKTEDEELAKQNFKDRYYGNNDPVANRMLNRLGEKNATSSLQPPADPTVTTLFLVGVTPDISQADLRQHFYVFGEIDSVVLSHAKKCAFVNFSFGRLTIKDALLKVAWGRPRKQGPQSELKQSGGGKDNQGSPVAQMPLPPGAANAKASYTSQDPTLLGSSRS</sequence>
<dbReference type="STRING" id="215637.A0A4P9ZP60"/>
<dbReference type="PROSITE" id="PS50102">
    <property type="entry name" value="RRM"/>
    <property type="match status" value="1"/>
</dbReference>
<dbReference type="InterPro" id="IPR012677">
    <property type="entry name" value="Nucleotide-bd_a/b_plait_sf"/>
</dbReference>
<dbReference type="InterPro" id="IPR000504">
    <property type="entry name" value="RRM_dom"/>
</dbReference>
<dbReference type="GO" id="GO:0006397">
    <property type="term" value="P:mRNA processing"/>
    <property type="evidence" value="ECO:0007669"/>
    <property type="project" value="UniProtKB-KW"/>
</dbReference>
<dbReference type="GO" id="GO:0017070">
    <property type="term" value="F:U6 snRNA binding"/>
    <property type="evidence" value="ECO:0007669"/>
    <property type="project" value="TreeGrafter"/>
</dbReference>
<dbReference type="EMBL" id="ML002928">
    <property type="protein sequence ID" value="RKP35224.1"/>
    <property type="molecule type" value="Genomic_DNA"/>
</dbReference>
<feature type="zinc finger region" description="C3H1-type" evidence="15">
    <location>
        <begin position="156"/>
        <end position="183"/>
    </location>
</feature>
<keyword evidence="5 15" id="KW-0479">Metal-binding</keyword>
<evidence type="ECO:0000256" key="7">
    <source>
        <dbReference type="ARBA" id="ARBA00022771"/>
    </source>
</evidence>
<keyword evidence="8 15" id="KW-0862">Zinc</keyword>
<dbReference type="GO" id="GO:0000974">
    <property type="term" value="C:Prp19 complex"/>
    <property type="evidence" value="ECO:0007669"/>
    <property type="project" value="TreeGrafter"/>
</dbReference>
<accession>A0A4P9ZP60</accession>
<proteinExistence type="inferred from homology"/>
<dbReference type="Pfam" id="PF16131">
    <property type="entry name" value="Torus"/>
    <property type="match status" value="1"/>
</dbReference>
<comment type="function">
    <text evidence="12">Involved in pre-mRNA splicing. Facilitates the cooperative formation of U2/U6 helix II in association with stem II in the spliceosome. Binds to RNA.</text>
</comment>
<name>A0A4P9ZP60_9FUNG</name>